<dbReference type="Proteomes" id="UP000295433">
    <property type="component" value="Unassembled WGS sequence"/>
</dbReference>
<comment type="caution">
    <text evidence="1">The sequence shown here is derived from an EMBL/GenBank/DDBJ whole genome shotgun (WGS) entry which is preliminary data.</text>
</comment>
<keyword evidence="2" id="KW-1185">Reference proteome</keyword>
<accession>A0A4R3VE70</accession>
<evidence type="ECO:0000313" key="1">
    <source>
        <dbReference type="EMBL" id="TCV02223.1"/>
    </source>
</evidence>
<evidence type="ECO:0008006" key="3">
    <source>
        <dbReference type="Google" id="ProtNLM"/>
    </source>
</evidence>
<proteinExistence type="predicted"/>
<dbReference type="RefSeq" id="WP_230514554.1">
    <property type="nucleotide sequence ID" value="NZ_JAWIZJ010000018.1"/>
</dbReference>
<dbReference type="InterPro" id="IPR047880">
    <property type="entry name" value="MafI-like"/>
</dbReference>
<gene>
    <name evidence="1" type="ORF">EDC54_11837</name>
</gene>
<protein>
    <recommendedName>
        <fullName evidence="3">MafI family immunity protein</fullName>
    </recommendedName>
</protein>
<organism evidence="1 2">
    <name type="scientific">Samsonia erythrinae</name>
    <dbReference type="NCBI Taxonomy" id="160434"/>
    <lineage>
        <taxon>Bacteria</taxon>
        <taxon>Pseudomonadati</taxon>
        <taxon>Pseudomonadota</taxon>
        <taxon>Gammaproteobacteria</taxon>
        <taxon>Enterobacterales</taxon>
        <taxon>Pectobacteriaceae</taxon>
        <taxon>Samsonia</taxon>
    </lineage>
</organism>
<dbReference type="NCBIfam" id="NF033691">
    <property type="entry name" value="immunity_MafI"/>
    <property type="match status" value="1"/>
</dbReference>
<reference evidence="1 2" key="1">
    <citation type="submission" date="2019-03" db="EMBL/GenBank/DDBJ databases">
        <title>Genomic Encyclopedia of Type Strains, Phase IV (KMG-IV): sequencing the most valuable type-strain genomes for metagenomic binning, comparative biology and taxonomic classification.</title>
        <authorList>
            <person name="Goeker M."/>
        </authorList>
    </citation>
    <scope>NUCLEOTIDE SEQUENCE [LARGE SCALE GENOMIC DNA]</scope>
    <source>
        <strain evidence="1 2">DSM 16730</strain>
    </source>
</reference>
<dbReference type="EMBL" id="SMBY01000018">
    <property type="protein sequence ID" value="TCV02223.1"/>
    <property type="molecule type" value="Genomic_DNA"/>
</dbReference>
<dbReference type="AlphaFoldDB" id="A0A4R3VE70"/>
<sequence length="89" mass="10457">MKADYQEIELVFSNLMKSLDGFFVPEELLEIKEFIDYGEYGLALETTIDIVFEERKLITNDSFNLIMKLSSLMHIDKNITSDRLKEFII</sequence>
<evidence type="ECO:0000313" key="2">
    <source>
        <dbReference type="Proteomes" id="UP000295433"/>
    </source>
</evidence>
<name>A0A4R3VE70_9GAMM</name>